<dbReference type="OrthoDB" id="10259545at2759"/>
<reference evidence="1 2" key="1">
    <citation type="submission" date="2015-09" db="EMBL/GenBank/DDBJ databases">
        <title>Draft genome of the parasitic nematode Teladorsagia circumcincta isolate WARC Sus (inbred).</title>
        <authorList>
            <person name="Mitreva M."/>
        </authorList>
    </citation>
    <scope>NUCLEOTIDE SEQUENCE [LARGE SCALE GENOMIC DNA]</scope>
    <source>
        <strain evidence="1 2">S</strain>
    </source>
</reference>
<organism evidence="1 2">
    <name type="scientific">Teladorsagia circumcincta</name>
    <name type="common">Brown stomach worm</name>
    <name type="synonym">Ostertagia circumcincta</name>
    <dbReference type="NCBI Taxonomy" id="45464"/>
    <lineage>
        <taxon>Eukaryota</taxon>
        <taxon>Metazoa</taxon>
        <taxon>Ecdysozoa</taxon>
        <taxon>Nematoda</taxon>
        <taxon>Chromadorea</taxon>
        <taxon>Rhabditida</taxon>
        <taxon>Rhabditina</taxon>
        <taxon>Rhabditomorpha</taxon>
        <taxon>Strongyloidea</taxon>
        <taxon>Trichostrongylidae</taxon>
        <taxon>Teladorsagia</taxon>
    </lineage>
</organism>
<protein>
    <submittedName>
        <fullName evidence="1">Uncharacterized protein</fullName>
    </submittedName>
</protein>
<sequence>NNPRVKGRATVATIICDPGEYYESTYFNSNWINKMFAADKGMDGLNCWKKVINKSIENGLDFLEEGLASCPRSREKQHSEDFEQIDSRIILRYCNNVGVLDHPLMILLKFVMYYT</sequence>
<dbReference type="AlphaFoldDB" id="A0A2G9U226"/>
<name>A0A2G9U226_TELCI</name>
<gene>
    <name evidence="1" type="ORF">TELCIR_14171</name>
</gene>
<proteinExistence type="predicted"/>
<dbReference type="EMBL" id="KZ350117">
    <property type="protein sequence ID" value="PIO64208.1"/>
    <property type="molecule type" value="Genomic_DNA"/>
</dbReference>
<evidence type="ECO:0000313" key="2">
    <source>
        <dbReference type="Proteomes" id="UP000230423"/>
    </source>
</evidence>
<feature type="non-terminal residue" evidence="1">
    <location>
        <position position="1"/>
    </location>
</feature>
<keyword evidence="2" id="KW-1185">Reference proteome</keyword>
<evidence type="ECO:0000313" key="1">
    <source>
        <dbReference type="EMBL" id="PIO64208.1"/>
    </source>
</evidence>
<dbReference type="Proteomes" id="UP000230423">
    <property type="component" value="Unassembled WGS sequence"/>
</dbReference>
<accession>A0A2G9U226</accession>